<dbReference type="Gene3D" id="1.10.8.60">
    <property type="match status" value="1"/>
</dbReference>
<feature type="non-terminal residue" evidence="2">
    <location>
        <position position="1"/>
    </location>
</feature>
<dbReference type="SUPFAM" id="SSF89000">
    <property type="entry name" value="post-HMGL domain-like"/>
    <property type="match status" value="1"/>
</dbReference>
<dbReference type="EMBL" id="JAEILD010000232">
    <property type="protein sequence ID" value="MBI6653546.1"/>
    <property type="molecule type" value="Genomic_DNA"/>
</dbReference>
<accession>A0ABS0VTV5</accession>
<evidence type="ECO:0000313" key="3">
    <source>
        <dbReference type="Proteomes" id="UP000614123"/>
    </source>
</evidence>
<organism evidence="2 3">
    <name type="scientific">Pseudomonas veronii</name>
    <dbReference type="NCBI Taxonomy" id="76761"/>
    <lineage>
        <taxon>Bacteria</taxon>
        <taxon>Pseudomonadati</taxon>
        <taxon>Pseudomonadota</taxon>
        <taxon>Gammaproteobacteria</taxon>
        <taxon>Pseudomonadales</taxon>
        <taxon>Pseudomonadaceae</taxon>
        <taxon>Pseudomonas</taxon>
    </lineage>
</organism>
<protein>
    <recommendedName>
        <fullName evidence="1">DmpG-like communication domain-containing protein</fullName>
    </recommendedName>
</protein>
<comment type="caution">
    <text evidence="2">The sequence shown here is derived from an EMBL/GenBank/DDBJ whole genome shotgun (WGS) entry which is preliminary data.</text>
</comment>
<sequence length="31" mass="3360">VELGKRRMVGGQEDMIVDVALDLLAAGKHTH</sequence>
<proteinExistence type="predicted"/>
<dbReference type="Proteomes" id="UP000614123">
    <property type="component" value="Unassembled WGS sequence"/>
</dbReference>
<name>A0ABS0VTV5_PSEVE</name>
<evidence type="ECO:0000259" key="1">
    <source>
        <dbReference type="Pfam" id="PF07836"/>
    </source>
</evidence>
<reference evidence="2 3" key="1">
    <citation type="submission" date="2020-12" db="EMBL/GenBank/DDBJ databases">
        <title>Comparative genomic insights into the epidemiology and virulence of plant pathogenic Pseudomonads from Turkey.</title>
        <authorList>
            <person name="Dillon M."/>
            <person name="Ruiz-Bedoya T."/>
            <person name="Bendalovic-Torma C."/>
            <person name="Guttman K.M."/>
            <person name="Kwak H."/>
            <person name="Middleton M.A."/>
            <person name="Wang P.W."/>
            <person name="Horuz S."/>
            <person name="Aysan Y."/>
            <person name="Guttman D.S."/>
        </authorList>
    </citation>
    <scope>NUCLEOTIDE SEQUENCE [LARGE SCALE GENOMIC DNA]</scope>
    <source>
        <strain evidence="2 3">S4_EA_3a</strain>
    </source>
</reference>
<feature type="domain" description="DmpG-like communication" evidence="1">
    <location>
        <begin position="1"/>
        <end position="23"/>
    </location>
</feature>
<dbReference type="RefSeq" id="WP_198718461.1">
    <property type="nucleotide sequence ID" value="NZ_JAEILD010000232.1"/>
</dbReference>
<gene>
    <name evidence="2" type="ORF">YA0849_31850</name>
</gene>
<dbReference type="Pfam" id="PF07836">
    <property type="entry name" value="DmpG_comm"/>
    <property type="match status" value="1"/>
</dbReference>
<keyword evidence="3" id="KW-1185">Reference proteome</keyword>
<dbReference type="InterPro" id="IPR012425">
    <property type="entry name" value="DmpG_comm"/>
</dbReference>
<evidence type="ECO:0000313" key="2">
    <source>
        <dbReference type="EMBL" id="MBI6653546.1"/>
    </source>
</evidence>